<evidence type="ECO:0000313" key="2">
    <source>
        <dbReference type="EMBL" id="ABC28458.1"/>
    </source>
</evidence>
<sequence length="40" mass="4417">MPSQHEPGLNKGDSKSGKVARCGLKSIVIHDFEEGQRGWH</sequence>
<proteinExistence type="predicted"/>
<keyword evidence="3" id="KW-1185">Reference proteome</keyword>
<name>Q2SLL6_HAHCH</name>
<organism evidence="2 3">
    <name type="scientific">Hahella chejuensis (strain KCTC 2396)</name>
    <dbReference type="NCBI Taxonomy" id="349521"/>
    <lineage>
        <taxon>Bacteria</taxon>
        <taxon>Pseudomonadati</taxon>
        <taxon>Pseudomonadota</taxon>
        <taxon>Gammaproteobacteria</taxon>
        <taxon>Oceanospirillales</taxon>
        <taxon>Hahellaceae</taxon>
        <taxon>Hahella</taxon>
    </lineage>
</organism>
<dbReference type="AlphaFoldDB" id="Q2SLL6"/>
<dbReference type="EMBL" id="CP000155">
    <property type="protein sequence ID" value="ABC28458.1"/>
    <property type="molecule type" value="Genomic_DNA"/>
</dbReference>
<dbReference type="Proteomes" id="UP000000238">
    <property type="component" value="Chromosome"/>
</dbReference>
<reference evidence="2 3" key="1">
    <citation type="journal article" date="2005" name="Nucleic Acids Res.">
        <title>Genomic blueprint of Hahella chejuensis, a marine microbe producing an algicidal agent.</title>
        <authorList>
            <person name="Jeong H."/>
            <person name="Yim J.H."/>
            <person name="Lee C."/>
            <person name="Choi S.-H."/>
            <person name="Park Y.K."/>
            <person name="Yoon S.H."/>
            <person name="Hur C.-G."/>
            <person name="Kang H.-Y."/>
            <person name="Kim D."/>
            <person name="Lee H.H."/>
            <person name="Park K.H."/>
            <person name="Park S.-H."/>
            <person name="Park H.-S."/>
            <person name="Lee H.K."/>
            <person name="Oh T.K."/>
            <person name="Kim J.F."/>
        </authorList>
    </citation>
    <scope>NUCLEOTIDE SEQUENCE [LARGE SCALE GENOMIC DNA]</scope>
    <source>
        <strain evidence="2 3">KCTC 2396</strain>
    </source>
</reference>
<dbReference type="HOGENOM" id="CLU_3290497_0_0_6"/>
<gene>
    <name evidence="2" type="ordered locus">HCH_01601</name>
</gene>
<dbReference type="STRING" id="349521.HCH_01601"/>
<protein>
    <submittedName>
        <fullName evidence="2">Uncharacterized protein</fullName>
    </submittedName>
</protein>
<accession>Q2SLL6</accession>
<dbReference type="KEGG" id="hch:HCH_01601"/>
<feature type="region of interest" description="Disordered" evidence="1">
    <location>
        <begin position="1"/>
        <end position="20"/>
    </location>
</feature>
<evidence type="ECO:0000313" key="3">
    <source>
        <dbReference type="Proteomes" id="UP000000238"/>
    </source>
</evidence>
<evidence type="ECO:0000256" key="1">
    <source>
        <dbReference type="SAM" id="MobiDB-lite"/>
    </source>
</evidence>